<dbReference type="AlphaFoldDB" id="A0A653C7K9"/>
<dbReference type="InterPro" id="IPR035973">
    <property type="entry name" value="Cyt_c_oxidase_su3-like_sf"/>
</dbReference>
<dbReference type="EMBL" id="CAACVG010007145">
    <property type="protein sequence ID" value="VEN43845.1"/>
    <property type="molecule type" value="Genomic_DNA"/>
</dbReference>
<proteinExistence type="predicted"/>
<dbReference type="Proteomes" id="UP000410492">
    <property type="component" value="Unassembled WGS sequence"/>
</dbReference>
<evidence type="ECO:0000313" key="2">
    <source>
        <dbReference type="Proteomes" id="UP000410492"/>
    </source>
</evidence>
<protein>
    <submittedName>
        <fullName evidence="1">Uncharacterized protein</fullName>
    </submittedName>
</protein>
<dbReference type="OrthoDB" id="6703107at2759"/>
<dbReference type="GO" id="GO:0009055">
    <property type="term" value="F:electron transfer activity"/>
    <property type="evidence" value="ECO:0007669"/>
    <property type="project" value="InterPro"/>
</dbReference>
<evidence type="ECO:0000313" key="1">
    <source>
        <dbReference type="EMBL" id="VEN43845.1"/>
    </source>
</evidence>
<accession>A0A653C7K9</accession>
<sequence>MIGYTFLLICLISHYLNHFSSIHHFGFEAAA</sequence>
<dbReference type="SUPFAM" id="SSF81452">
    <property type="entry name" value="Cytochrome c oxidase subunit III-like"/>
    <property type="match status" value="1"/>
</dbReference>
<reference evidence="1 2" key="1">
    <citation type="submission" date="2019-01" db="EMBL/GenBank/DDBJ databases">
        <authorList>
            <person name="Sayadi A."/>
        </authorList>
    </citation>
    <scope>NUCLEOTIDE SEQUENCE [LARGE SCALE GENOMIC DNA]</scope>
</reference>
<keyword evidence="2" id="KW-1185">Reference proteome</keyword>
<gene>
    <name evidence="1" type="ORF">CALMAC_LOCUS6855</name>
</gene>
<dbReference type="GO" id="GO:0016020">
    <property type="term" value="C:membrane"/>
    <property type="evidence" value="ECO:0007669"/>
    <property type="project" value="InterPro"/>
</dbReference>
<organism evidence="1 2">
    <name type="scientific">Callosobruchus maculatus</name>
    <name type="common">Southern cowpea weevil</name>
    <name type="synonym">Pulse bruchid</name>
    <dbReference type="NCBI Taxonomy" id="64391"/>
    <lineage>
        <taxon>Eukaryota</taxon>
        <taxon>Metazoa</taxon>
        <taxon>Ecdysozoa</taxon>
        <taxon>Arthropoda</taxon>
        <taxon>Hexapoda</taxon>
        <taxon>Insecta</taxon>
        <taxon>Pterygota</taxon>
        <taxon>Neoptera</taxon>
        <taxon>Endopterygota</taxon>
        <taxon>Coleoptera</taxon>
        <taxon>Polyphaga</taxon>
        <taxon>Cucujiformia</taxon>
        <taxon>Chrysomeloidea</taxon>
        <taxon>Chrysomelidae</taxon>
        <taxon>Bruchinae</taxon>
        <taxon>Bruchini</taxon>
        <taxon>Callosobruchus</taxon>
    </lineage>
</organism>
<name>A0A653C7K9_CALMS</name>